<dbReference type="Pfam" id="PF01171">
    <property type="entry name" value="ATP_bind_3"/>
    <property type="match status" value="1"/>
</dbReference>
<dbReference type="NCBIfam" id="TIGR02432">
    <property type="entry name" value="lysidine_TilS_N"/>
    <property type="match status" value="1"/>
</dbReference>
<dbReference type="GO" id="GO:0005737">
    <property type="term" value="C:cytoplasm"/>
    <property type="evidence" value="ECO:0007669"/>
    <property type="project" value="UniProtKB-SubCell"/>
</dbReference>
<feature type="binding site" evidence="8">
    <location>
        <begin position="25"/>
        <end position="30"/>
    </location>
    <ligand>
        <name>ATP</name>
        <dbReference type="ChEBI" id="CHEBI:30616"/>
    </ligand>
</feature>
<comment type="catalytic activity">
    <reaction evidence="7 8">
        <text>cytidine(34) in tRNA(Ile2) + L-lysine + ATP = lysidine(34) in tRNA(Ile2) + AMP + diphosphate + H(+)</text>
        <dbReference type="Rhea" id="RHEA:43744"/>
        <dbReference type="Rhea" id="RHEA-COMP:10625"/>
        <dbReference type="Rhea" id="RHEA-COMP:10670"/>
        <dbReference type="ChEBI" id="CHEBI:15378"/>
        <dbReference type="ChEBI" id="CHEBI:30616"/>
        <dbReference type="ChEBI" id="CHEBI:32551"/>
        <dbReference type="ChEBI" id="CHEBI:33019"/>
        <dbReference type="ChEBI" id="CHEBI:82748"/>
        <dbReference type="ChEBI" id="CHEBI:83665"/>
        <dbReference type="ChEBI" id="CHEBI:456215"/>
        <dbReference type="EC" id="6.3.4.19"/>
    </reaction>
</comment>
<reference evidence="10 11" key="1">
    <citation type="submission" date="2016-05" db="EMBL/GenBank/DDBJ databases">
        <title>Genome sequence of Pseudomonas stutzeri 273 and identification of the exopolysaccharide biosynthesis locus.</title>
        <authorList>
            <person name="Wu S."/>
            <person name="Sun C."/>
        </authorList>
    </citation>
    <scope>NUCLEOTIDE SEQUENCE [LARGE SCALE GENOMIC DNA]</scope>
    <source>
        <strain evidence="10 11">273</strain>
    </source>
</reference>
<evidence type="ECO:0000256" key="3">
    <source>
        <dbReference type="ARBA" id="ARBA00022598"/>
    </source>
</evidence>
<evidence type="ECO:0000313" key="10">
    <source>
        <dbReference type="EMBL" id="ANF26491.1"/>
    </source>
</evidence>
<dbReference type="Proteomes" id="UP000077787">
    <property type="component" value="Chromosome"/>
</dbReference>
<dbReference type="GO" id="GO:0005524">
    <property type="term" value="F:ATP binding"/>
    <property type="evidence" value="ECO:0007669"/>
    <property type="project" value="UniProtKB-UniRule"/>
</dbReference>
<dbReference type="RefSeq" id="WP_064481880.1">
    <property type="nucleotide sequence ID" value="NZ_CP015641.1"/>
</dbReference>
<keyword evidence="2 8" id="KW-0963">Cytoplasm</keyword>
<dbReference type="InterPro" id="IPR012795">
    <property type="entry name" value="tRNA_Ile_lys_synt_N"/>
</dbReference>
<dbReference type="InterPro" id="IPR011063">
    <property type="entry name" value="TilS/TtcA_N"/>
</dbReference>
<dbReference type="GO" id="GO:0032267">
    <property type="term" value="F:tRNA(Ile)-lysidine synthase activity"/>
    <property type="evidence" value="ECO:0007669"/>
    <property type="project" value="UniProtKB-EC"/>
</dbReference>
<sequence>MPIESRLLDALQPWRTAPRWCVAFSGGLDSTVLLHLLVRLSASENLPPISAIHVHHGLQRAADDWPAHCRSICDKLGIEVHVVRVQVEAGPSLESAARAARYAAFSELLNSADVLFTGQHRDDQAETLLFRLLRGAGVRGLASMPAVRALGEGWLVRPLLNVGRYELEAYAREQGLTWVEDPSNACTSHTRNYLRHRVMPVLQQRWPRAADNIARTAAHLGEAQHLLDELAELDLREARTQCRYQWLPMPRLSLSSLESLSPARQRNALRHWLADLTALPDSDHWAGWDALRNAAPDAAPVWRLASGELHKGDGCVWWLSGPWLVTAEGSVDWLQPNIDLQLPGNGLLRLSGHDGRGGLQIRYRQGGEVLNIPGRGRRDLKRLLNEAGVPGFVRSRLPLLFREGELVAVANLPQFDTQALSLQWTPPADARFELIGSFK</sequence>
<name>A0A172WSJ4_STUST</name>
<protein>
    <recommendedName>
        <fullName evidence="8">tRNA(Ile)-lysidine synthase</fullName>
        <ecNumber evidence="8">6.3.4.19</ecNumber>
    </recommendedName>
    <alternativeName>
        <fullName evidence="8">tRNA(Ile)-2-lysyl-cytidine synthase</fullName>
    </alternativeName>
    <alternativeName>
        <fullName evidence="8">tRNA(Ile)-lysidine synthetase</fullName>
    </alternativeName>
</protein>
<dbReference type="SMART" id="SM00977">
    <property type="entry name" value="TilS_C"/>
    <property type="match status" value="1"/>
</dbReference>
<accession>A0A172WSJ4</accession>
<dbReference type="HAMAP" id="MF_01161">
    <property type="entry name" value="tRNA_Ile_lys_synt"/>
    <property type="match status" value="1"/>
</dbReference>
<evidence type="ECO:0000313" key="11">
    <source>
        <dbReference type="Proteomes" id="UP000077787"/>
    </source>
</evidence>
<dbReference type="OrthoDB" id="9807403at2"/>
<dbReference type="SUPFAM" id="SSF52402">
    <property type="entry name" value="Adenine nucleotide alpha hydrolases-like"/>
    <property type="match status" value="1"/>
</dbReference>
<organism evidence="10 11">
    <name type="scientific">Stutzerimonas stutzeri</name>
    <name type="common">Pseudomonas stutzeri</name>
    <dbReference type="NCBI Taxonomy" id="316"/>
    <lineage>
        <taxon>Bacteria</taxon>
        <taxon>Pseudomonadati</taxon>
        <taxon>Pseudomonadota</taxon>
        <taxon>Gammaproteobacteria</taxon>
        <taxon>Pseudomonadales</taxon>
        <taxon>Pseudomonadaceae</taxon>
        <taxon>Stutzerimonas</taxon>
    </lineage>
</organism>
<keyword evidence="6 8" id="KW-0067">ATP-binding</keyword>
<dbReference type="PANTHER" id="PTHR43033">
    <property type="entry name" value="TRNA(ILE)-LYSIDINE SYNTHASE-RELATED"/>
    <property type="match status" value="1"/>
</dbReference>
<keyword evidence="5 8" id="KW-0547">Nucleotide-binding</keyword>
<dbReference type="SUPFAM" id="SSF56037">
    <property type="entry name" value="PheT/TilS domain"/>
    <property type="match status" value="1"/>
</dbReference>
<dbReference type="InterPro" id="IPR014729">
    <property type="entry name" value="Rossmann-like_a/b/a_fold"/>
</dbReference>
<comment type="subcellular location">
    <subcellularLocation>
        <location evidence="1 8">Cytoplasm</location>
    </subcellularLocation>
</comment>
<evidence type="ECO:0000256" key="1">
    <source>
        <dbReference type="ARBA" id="ARBA00004496"/>
    </source>
</evidence>
<feature type="domain" description="Lysidine-tRNA(Ile) synthetase C-terminal" evidence="9">
    <location>
        <begin position="359"/>
        <end position="424"/>
    </location>
</feature>
<dbReference type="AlphaFoldDB" id="A0A172WSJ4"/>
<dbReference type="Pfam" id="PF11734">
    <property type="entry name" value="TilS_C"/>
    <property type="match status" value="1"/>
</dbReference>
<dbReference type="NCBIfam" id="TIGR02433">
    <property type="entry name" value="lysidine_TilS_C"/>
    <property type="match status" value="1"/>
</dbReference>
<evidence type="ECO:0000256" key="7">
    <source>
        <dbReference type="ARBA" id="ARBA00048539"/>
    </source>
</evidence>
<dbReference type="Gene3D" id="3.40.50.620">
    <property type="entry name" value="HUPs"/>
    <property type="match status" value="1"/>
</dbReference>
<dbReference type="Gene3D" id="1.20.59.20">
    <property type="match status" value="1"/>
</dbReference>
<dbReference type="EC" id="6.3.4.19" evidence="8"/>
<comment type="similarity">
    <text evidence="8">Belongs to the tRNA(Ile)-lysidine synthase family.</text>
</comment>
<evidence type="ECO:0000256" key="4">
    <source>
        <dbReference type="ARBA" id="ARBA00022694"/>
    </source>
</evidence>
<evidence type="ECO:0000259" key="9">
    <source>
        <dbReference type="SMART" id="SM00977"/>
    </source>
</evidence>
<dbReference type="EMBL" id="CP015641">
    <property type="protein sequence ID" value="ANF26491.1"/>
    <property type="molecule type" value="Genomic_DNA"/>
</dbReference>
<dbReference type="GO" id="GO:0006400">
    <property type="term" value="P:tRNA modification"/>
    <property type="evidence" value="ECO:0007669"/>
    <property type="project" value="UniProtKB-UniRule"/>
</dbReference>
<evidence type="ECO:0000256" key="2">
    <source>
        <dbReference type="ARBA" id="ARBA00022490"/>
    </source>
</evidence>
<evidence type="ECO:0000256" key="8">
    <source>
        <dbReference type="HAMAP-Rule" id="MF_01161"/>
    </source>
</evidence>
<dbReference type="CDD" id="cd01992">
    <property type="entry name" value="TilS_N"/>
    <property type="match status" value="1"/>
</dbReference>
<keyword evidence="4 8" id="KW-0819">tRNA processing</keyword>
<evidence type="ECO:0000256" key="6">
    <source>
        <dbReference type="ARBA" id="ARBA00022840"/>
    </source>
</evidence>
<gene>
    <name evidence="8" type="primary">tilS</name>
    <name evidence="10" type="ORF">PS273GM_15685</name>
</gene>
<comment type="function">
    <text evidence="8">Ligates lysine onto the cytidine present at position 34 of the AUA codon-specific tRNA(Ile) that contains the anticodon CAU, in an ATP-dependent manner. Cytidine is converted to lysidine, thus changing the amino acid specificity of the tRNA from methionine to isoleucine.</text>
</comment>
<evidence type="ECO:0000256" key="5">
    <source>
        <dbReference type="ARBA" id="ARBA00022741"/>
    </source>
</evidence>
<dbReference type="InterPro" id="IPR012796">
    <property type="entry name" value="Lysidine-tRNA-synth_C"/>
</dbReference>
<dbReference type="SUPFAM" id="SSF82829">
    <property type="entry name" value="MesJ substrate recognition domain-like"/>
    <property type="match status" value="1"/>
</dbReference>
<dbReference type="PANTHER" id="PTHR43033:SF1">
    <property type="entry name" value="TRNA(ILE)-LYSIDINE SYNTHASE-RELATED"/>
    <property type="match status" value="1"/>
</dbReference>
<dbReference type="Pfam" id="PF09179">
    <property type="entry name" value="TilS"/>
    <property type="match status" value="1"/>
</dbReference>
<keyword evidence="3 8" id="KW-0436">Ligase</keyword>
<dbReference type="InterPro" id="IPR012094">
    <property type="entry name" value="tRNA_Ile_lys_synt"/>
</dbReference>
<proteinExistence type="inferred from homology"/>
<dbReference type="InterPro" id="IPR015262">
    <property type="entry name" value="tRNA_Ile_lys_synt_subst-bd"/>
</dbReference>
<comment type="domain">
    <text evidence="8">The N-terminal region contains the highly conserved SGGXDS motif, predicted to be a P-loop motif involved in ATP binding.</text>
</comment>